<dbReference type="Proteomes" id="UP000278149">
    <property type="component" value="Unassembled WGS sequence"/>
</dbReference>
<comment type="subcellular location">
    <subcellularLocation>
        <location evidence="1">Membrane</location>
        <topology evidence="1">Multi-pass membrane protein</topology>
    </subcellularLocation>
</comment>
<feature type="transmembrane region" description="Helical" evidence="5">
    <location>
        <begin position="66"/>
        <end position="86"/>
    </location>
</feature>
<feature type="transmembrane region" description="Helical" evidence="5">
    <location>
        <begin position="191"/>
        <end position="216"/>
    </location>
</feature>
<dbReference type="PANTHER" id="PTHR23518">
    <property type="entry name" value="C-METHYLTRANSFERASE"/>
    <property type="match status" value="1"/>
</dbReference>
<feature type="transmembrane region" description="Helical" evidence="5">
    <location>
        <begin position="160"/>
        <end position="179"/>
    </location>
</feature>
<gene>
    <name evidence="7" type="ORF">D9Q81_08345</name>
</gene>
<keyword evidence="3 5" id="KW-1133">Transmembrane helix</keyword>
<feature type="domain" description="Major facilitator superfamily (MFS) profile" evidence="6">
    <location>
        <begin position="1"/>
        <end position="373"/>
    </location>
</feature>
<name>A0A3R9QR10_9CREN</name>
<evidence type="ECO:0000256" key="3">
    <source>
        <dbReference type="ARBA" id="ARBA00022989"/>
    </source>
</evidence>
<dbReference type="PANTHER" id="PTHR23518:SF2">
    <property type="entry name" value="MAJOR FACILITATOR SUPERFAMILY TRANSPORTER"/>
    <property type="match status" value="1"/>
</dbReference>
<dbReference type="InterPro" id="IPR011701">
    <property type="entry name" value="MFS"/>
</dbReference>
<dbReference type="EMBL" id="RCOR01000043">
    <property type="protein sequence ID" value="RSN67476.1"/>
    <property type="molecule type" value="Genomic_DNA"/>
</dbReference>
<keyword evidence="4 5" id="KW-0472">Membrane</keyword>
<evidence type="ECO:0000313" key="7">
    <source>
        <dbReference type="EMBL" id="RSN67476.1"/>
    </source>
</evidence>
<evidence type="ECO:0000313" key="8">
    <source>
        <dbReference type="Proteomes" id="UP000278149"/>
    </source>
</evidence>
<dbReference type="SUPFAM" id="SSF103473">
    <property type="entry name" value="MFS general substrate transporter"/>
    <property type="match status" value="1"/>
</dbReference>
<feature type="transmembrane region" description="Helical" evidence="5">
    <location>
        <begin position="261"/>
        <end position="278"/>
    </location>
</feature>
<feature type="transmembrane region" description="Helical" evidence="5">
    <location>
        <begin position="92"/>
        <end position="109"/>
    </location>
</feature>
<dbReference type="PROSITE" id="PS50850">
    <property type="entry name" value="MFS"/>
    <property type="match status" value="1"/>
</dbReference>
<feature type="transmembrane region" description="Helical" evidence="5">
    <location>
        <begin position="236"/>
        <end position="254"/>
    </location>
</feature>
<accession>A0A3R9QR10</accession>
<feature type="transmembrane region" description="Helical" evidence="5">
    <location>
        <begin position="130"/>
        <end position="154"/>
    </location>
</feature>
<dbReference type="InterPro" id="IPR020846">
    <property type="entry name" value="MFS_dom"/>
</dbReference>
<reference evidence="7 8" key="1">
    <citation type="submission" date="2018-10" db="EMBL/GenBank/DDBJ databases">
        <title>Co-occurring genomic capacity for anaerobic methane metabolism and dissimilatory sulfite reduction discovered in the Korarchaeota.</title>
        <authorList>
            <person name="Mckay L.J."/>
            <person name="Dlakic M."/>
            <person name="Fields M.W."/>
            <person name="Delmont T.O."/>
            <person name="Eren A.M."/>
            <person name="Jay Z.J."/>
            <person name="Klingelsmith K.B."/>
            <person name="Rusch D.B."/>
            <person name="Inskeep W.P."/>
        </authorList>
    </citation>
    <scope>NUCLEOTIDE SEQUENCE [LARGE SCALE GENOMIC DNA]</scope>
    <source>
        <strain evidence="7 8">WS</strain>
    </source>
</reference>
<protein>
    <submittedName>
        <fullName evidence="7">MFS transporter</fullName>
    </submittedName>
</protein>
<dbReference type="InterPro" id="IPR005829">
    <property type="entry name" value="Sugar_transporter_CS"/>
</dbReference>
<dbReference type="GO" id="GO:0016020">
    <property type="term" value="C:membrane"/>
    <property type="evidence" value="ECO:0007669"/>
    <property type="project" value="UniProtKB-SubCell"/>
</dbReference>
<dbReference type="AlphaFoldDB" id="A0A3R9QR10"/>
<feature type="transmembrane region" description="Helical" evidence="5">
    <location>
        <begin position="319"/>
        <end position="337"/>
    </location>
</feature>
<evidence type="ECO:0000256" key="4">
    <source>
        <dbReference type="ARBA" id="ARBA00023136"/>
    </source>
</evidence>
<evidence type="ECO:0000256" key="2">
    <source>
        <dbReference type="ARBA" id="ARBA00022692"/>
    </source>
</evidence>
<keyword evidence="2 5" id="KW-0812">Transmembrane</keyword>
<comment type="caution">
    <text evidence="7">The sequence shown here is derived from an EMBL/GenBank/DDBJ whole genome shotgun (WGS) entry which is preliminary data.</text>
</comment>
<proteinExistence type="predicted"/>
<feature type="transmembrane region" description="Helical" evidence="5">
    <location>
        <begin position="284"/>
        <end position="307"/>
    </location>
</feature>
<feature type="transmembrane region" description="Helical" evidence="5">
    <location>
        <begin position="33"/>
        <end position="54"/>
    </location>
</feature>
<dbReference type="GO" id="GO:0022857">
    <property type="term" value="F:transmembrane transporter activity"/>
    <property type="evidence" value="ECO:0007669"/>
    <property type="project" value="InterPro"/>
</dbReference>
<dbReference type="PROSITE" id="PS00216">
    <property type="entry name" value="SUGAR_TRANSPORT_1"/>
    <property type="match status" value="1"/>
</dbReference>
<evidence type="ECO:0000256" key="5">
    <source>
        <dbReference type="SAM" id="Phobius"/>
    </source>
</evidence>
<evidence type="ECO:0000259" key="6">
    <source>
        <dbReference type="PROSITE" id="PS50850"/>
    </source>
</evidence>
<dbReference type="RefSeq" id="WP_125742733.1">
    <property type="nucleotide sequence ID" value="NZ_RCOR01000043.1"/>
</dbReference>
<dbReference type="Gene3D" id="1.20.1250.20">
    <property type="entry name" value="MFS general substrate transporter like domains"/>
    <property type="match status" value="2"/>
</dbReference>
<sequence length="385" mass="41273">MSSRNVSVLSITSFAIDVAFSSWWMILPLYLERLGAGVAEVGISFSLVNVAWALSQLPGGLLSDRFGRKVIILLSTSTFVPFFISMLLLKDWLAVALAVAISSFFAGLQNPSFSSMIAESSEKLGVARAFGFYNFLMNLGWAVGPLLGSLIIPSYGFDPLFILGIVVSLSCLAARAALLKEPPKMEESSSFGLTLIPLLISLSVFQLANGIISPLIPIYAEKLMYFSLEEIERMFFSAQLLTSIASIAAGSLVMKIGGLRGLMLSFVSSGIFSLLWIFSRAYAAFILISLYYIALFSLAEVSFGTAISELTARDRRATAFGTVTILTGLSHSAGSYLGGILWEVSGPEIPFLLASSIMLLSSIPLRALSNATPPPRCTTSPSSLS</sequence>
<feature type="transmembrane region" description="Helical" evidence="5">
    <location>
        <begin position="349"/>
        <end position="368"/>
    </location>
</feature>
<feature type="transmembrane region" description="Helical" evidence="5">
    <location>
        <begin position="7"/>
        <end position="27"/>
    </location>
</feature>
<dbReference type="Pfam" id="PF07690">
    <property type="entry name" value="MFS_1"/>
    <property type="match status" value="2"/>
</dbReference>
<evidence type="ECO:0000256" key="1">
    <source>
        <dbReference type="ARBA" id="ARBA00004141"/>
    </source>
</evidence>
<organism evidence="7 8">
    <name type="scientific">Candidatus Korarchaeum cryptofilum</name>
    <dbReference type="NCBI Taxonomy" id="498846"/>
    <lineage>
        <taxon>Archaea</taxon>
        <taxon>Thermoproteota</taxon>
        <taxon>Candidatus Korarchaeia</taxon>
        <taxon>Candidatus Korarchaeales</taxon>
        <taxon>Candidatus Korarchaeaceae</taxon>
        <taxon>Candidatus Korarchaeum</taxon>
    </lineage>
</organism>
<dbReference type="InterPro" id="IPR036259">
    <property type="entry name" value="MFS_trans_sf"/>
</dbReference>
<dbReference type="CDD" id="cd17325">
    <property type="entry name" value="MFS_MdtG_SLC18_like"/>
    <property type="match status" value="1"/>
</dbReference>